<evidence type="ECO:0000256" key="10">
    <source>
        <dbReference type="ARBA" id="ARBA00023004"/>
    </source>
</evidence>
<name>A0ABY1Q3C9_9BACT</name>
<keyword evidence="7" id="KW-0949">S-adenosyl-L-methionine</keyword>
<evidence type="ECO:0000256" key="6">
    <source>
        <dbReference type="ARBA" id="ARBA00022485"/>
    </source>
</evidence>
<keyword evidence="12" id="KW-0413">Isomerase</keyword>
<keyword evidence="10" id="KW-0408">Iron</keyword>
<evidence type="ECO:0000256" key="12">
    <source>
        <dbReference type="ARBA" id="ARBA00023235"/>
    </source>
</evidence>
<comment type="caution">
    <text evidence="16">The sequence shown here is derived from an EMBL/GenBank/DDBJ whole genome shotgun (WGS) entry which is preliminary data.</text>
</comment>
<sequence>MQPESLATDRLVVLPIRDKDFEPGNHDDSRWLESMRTAIRSASELRRALNLPTRTEIKPETSLPNPAGSVGDSTDTPAANSDQDYDFPVFVTREFVSRMKPGDWQDPLLRQVMPIAEEGLAVEGFGSDPVGDLNANVAPGVLHKYQGRALLVTSGACGIHCRYCFRREFPYAAAGSRKDAYQPSLEYLQTHPDVEEVILSGGDPLTSTDEALDDLITRLEAIPHVKRLRFHTRMPIVVPSRVTQTLLARLKRSRLTTWVVVHSNHAAEIDQATQQSLERMVDAGIPVLNQAVLLRGVNDSVDVLEALSRRLLDCRVTPYYLHQLDRVSGASHFEVPVQRGRELIAALESRLPGFAVPRYVAEITGRESKTRL</sequence>
<dbReference type="NCBIfam" id="TIGR00238">
    <property type="entry name" value="KamA family radical SAM protein"/>
    <property type="match status" value="1"/>
</dbReference>
<evidence type="ECO:0000259" key="15">
    <source>
        <dbReference type="PROSITE" id="PS51918"/>
    </source>
</evidence>
<dbReference type="PIRSF" id="PIRSF004911">
    <property type="entry name" value="DUF160"/>
    <property type="match status" value="1"/>
</dbReference>
<dbReference type="SFLD" id="SFLDS00029">
    <property type="entry name" value="Radical_SAM"/>
    <property type="match status" value="1"/>
</dbReference>
<keyword evidence="11" id="KW-0411">Iron-sulfur</keyword>
<dbReference type="PROSITE" id="PS51918">
    <property type="entry name" value="RADICAL_SAM"/>
    <property type="match status" value="1"/>
</dbReference>
<comment type="cofactor">
    <cofactor evidence="3">
        <name>[4Fe-4S] cluster</name>
        <dbReference type="ChEBI" id="CHEBI:49883"/>
    </cofactor>
</comment>
<dbReference type="SFLD" id="SFLDF00314">
    <property type="entry name" value="L-lysine_2_3-aminomutase_(yjeK"/>
    <property type="match status" value="1"/>
</dbReference>
<feature type="compositionally biased region" description="Polar residues" evidence="14">
    <location>
        <begin position="71"/>
        <end position="82"/>
    </location>
</feature>
<evidence type="ECO:0000256" key="4">
    <source>
        <dbReference type="ARBA" id="ARBA00008703"/>
    </source>
</evidence>
<evidence type="ECO:0000256" key="3">
    <source>
        <dbReference type="ARBA" id="ARBA00001966"/>
    </source>
</evidence>
<dbReference type="NCBIfam" id="TIGR03821">
    <property type="entry name" value="EFP_modif_epmB"/>
    <property type="match status" value="1"/>
</dbReference>
<dbReference type="Pfam" id="PF04055">
    <property type="entry name" value="Radical_SAM"/>
    <property type="match status" value="1"/>
</dbReference>
<evidence type="ECO:0000256" key="11">
    <source>
        <dbReference type="ARBA" id="ARBA00023014"/>
    </source>
</evidence>
<dbReference type="InterPro" id="IPR003739">
    <property type="entry name" value="Lys_aminomutase/Glu_NH3_mut"/>
</dbReference>
<evidence type="ECO:0000313" key="16">
    <source>
        <dbReference type="EMBL" id="SMP53511.1"/>
    </source>
</evidence>
<protein>
    <recommendedName>
        <fullName evidence="5">L-lysine 2,3-aminomutase</fullName>
    </recommendedName>
    <alternativeName>
        <fullName evidence="13">EF-P post-translational modification enzyme B</fullName>
    </alternativeName>
</protein>
<accession>A0ABY1Q3C9</accession>
<comment type="catalytic activity">
    <reaction evidence="1">
        <text>L-lysine = D-beta-lysine</text>
        <dbReference type="Rhea" id="RHEA:44148"/>
        <dbReference type="ChEBI" id="CHEBI:32551"/>
        <dbReference type="ChEBI" id="CHEBI:84138"/>
    </reaction>
</comment>
<evidence type="ECO:0000256" key="9">
    <source>
        <dbReference type="ARBA" id="ARBA00022898"/>
    </source>
</evidence>
<dbReference type="Proteomes" id="UP001158067">
    <property type="component" value="Unassembled WGS sequence"/>
</dbReference>
<dbReference type="PANTHER" id="PTHR30538">
    <property type="entry name" value="LYSINE 2,3-AMINOMUTASE-RELATED"/>
    <property type="match status" value="1"/>
</dbReference>
<dbReference type="InterPro" id="IPR022462">
    <property type="entry name" value="EpmB"/>
</dbReference>
<evidence type="ECO:0000256" key="7">
    <source>
        <dbReference type="ARBA" id="ARBA00022691"/>
    </source>
</evidence>
<dbReference type="SFLD" id="SFLDG01070">
    <property type="entry name" value="PLP-dependent"/>
    <property type="match status" value="1"/>
</dbReference>
<evidence type="ECO:0000256" key="5">
    <source>
        <dbReference type="ARBA" id="ARBA00022363"/>
    </source>
</evidence>
<keyword evidence="9" id="KW-0663">Pyridoxal phosphate</keyword>
<keyword evidence="17" id="KW-1185">Reference proteome</keyword>
<gene>
    <name evidence="16" type="ORF">SAMN06265222_104125</name>
</gene>
<evidence type="ECO:0000256" key="14">
    <source>
        <dbReference type="SAM" id="MobiDB-lite"/>
    </source>
</evidence>
<dbReference type="CDD" id="cd01335">
    <property type="entry name" value="Radical_SAM"/>
    <property type="match status" value="1"/>
</dbReference>
<dbReference type="SUPFAM" id="SSF102114">
    <property type="entry name" value="Radical SAM enzymes"/>
    <property type="match status" value="1"/>
</dbReference>
<dbReference type="EMBL" id="FXUG01000004">
    <property type="protein sequence ID" value="SMP53511.1"/>
    <property type="molecule type" value="Genomic_DNA"/>
</dbReference>
<keyword evidence="6" id="KW-0004">4Fe-4S</keyword>
<dbReference type="PANTHER" id="PTHR30538:SF1">
    <property type="entry name" value="L-LYSINE 2,3-AMINOMUTASE"/>
    <property type="match status" value="1"/>
</dbReference>
<keyword evidence="8" id="KW-0479">Metal-binding</keyword>
<dbReference type="InterPro" id="IPR013785">
    <property type="entry name" value="Aldolase_TIM"/>
</dbReference>
<comment type="similarity">
    <text evidence="4">Belongs to the radical SAM superfamily. KamA family.</text>
</comment>
<proteinExistence type="inferred from homology"/>
<reference evidence="16 17" key="1">
    <citation type="submission" date="2017-05" db="EMBL/GenBank/DDBJ databases">
        <authorList>
            <person name="Varghese N."/>
            <person name="Submissions S."/>
        </authorList>
    </citation>
    <scope>NUCLEOTIDE SEQUENCE [LARGE SCALE GENOMIC DNA]</scope>
    <source>
        <strain evidence="16 17">DSM 25457</strain>
    </source>
</reference>
<dbReference type="Gene3D" id="3.20.20.70">
    <property type="entry name" value="Aldolase class I"/>
    <property type="match status" value="1"/>
</dbReference>
<comment type="cofactor">
    <cofactor evidence="2">
        <name>pyridoxal 5'-phosphate</name>
        <dbReference type="ChEBI" id="CHEBI:597326"/>
    </cofactor>
</comment>
<dbReference type="InterPro" id="IPR007197">
    <property type="entry name" value="rSAM"/>
</dbReference>
<evidence type="ECO:0000313" key="17">
    <source>
        <dbReference type="Proteomes" id="UP001158067"/>
    </source>
</evidence>
<evidence type="ECO:0000256" key="2">
    <source>
        <dbReference type="ARBA" id="ARBA00001933"/>
    </source>
</evidence>
<feature type="domain" description="Radical SAM core" evidence="15">
    <location>
        <begin position="143"/>
        <end position="355"/>
    </location>
</feature>
<feature type="region of interest" description="Disordered" evidence="14">
    <location>
        <begin position="50"/>
        <end position="83"/>
    </location>
</feature>
<organism evidence="16 17">
    <name type="scientific">Neorhodopirellula lusitana</name>
    <dbReference type="NCBI Taxonomy" id="445327"/>
    <lineage>
        <taxon>Bacteria</taxon>
        <taxon>Pseudomonadati</taxon>
        <taxon>Planctomycetota</taxon>
        <taxon>Planctomycetia</taxon>
        <taxon>Pirellulales</taxon>
        <taxon>Pirellulaceae</taxon>
        <taxon>Neorhodopirellula</taxon>
    </lineage>
</organism>
<evidence type="ECO:0000256" key="13">
    <source>
        <dbReference type="ARBA" id="ARBA00030756"/>
    </source>
</evidence>
<evidence type="ECO:0000256" key="1">
    <source>
        <dbReference type="ARBA" id="ARBA00001352"/>
    </source>
</evidence>
<dbReference type="InterPro" id="IPR058240">
    <property type="entry name" value="rSAM_sf"/>
</dbReference>
<evidence type="ECO:0000256" key="8">
    <source>
        <dbReference type="ARBA" id="ARBA00022723"/>
    </source>
</evidence>